<name>A0A849SEI2_UNCEI</name>
<evidence type="ECO:0000259" key="2">
    <source>
        <dbReference type="Pfam" id="PF09335"/>
    </source>
</evidence>
<gene>
    <name evidence="3" type="ORF">HOP12_01465</name>
</gene>
<comment type="caution">
    <text evidence="3">The sequence shown here is derived from an EMBL/GenBank/DDBJ whole genome shotgun (WGS) entry which is preliminary data.</text>
</comment>
<dbReference type="Pfam" id="PF09335">
    <property type="entry name" value="VTT_dom"/>
    <property type="match status" value="1"/>
</dbReference>
<feature type="transmembrane region" description="Helical" evidence="1">
    <location>
        <begin position="119"/>
        <end position="140"/>
    </location>
</feature>
<organism evidence="3 4">
    <name type="scientific">Eiseniibacteriota bacterium</name>
    <dbReference type="NCBI Taxonomy" id="2212470"/>
    <lineage>
        <taxon>Bacteria</taxon>
        <taxon>Candidatus Eiseniibacteriota</taxon>
    </lineage>
</organism>
<dbReference type="EMBL" id="JABFRW010000014">
    <property type="protein sequence ID" value="NOT32816.1"/>
    <property type="molecule type" value="Genomic_DNA"/>
</dbReference>
<dbReference type="Proteomes" id="UP000580839">
    <property type="component" value="Unassembled WGS sequence"/>
</dbReference>
<accession>A0A849SEI2</accession>
<evidence type="ECO:0000313" key="3">
    <source>
        <dbReference type="EMBL" id="NOT32816.1"/>
    </source>
</evidence>
<keyword evidence="1" id="KW-0472">Membrane</keyword>
<protein>
    <recommendedName>
        <fullName evidence="2">VTT domain-containing protein</fullName>
    </recommendedName>
</protein>
<evidence type="ECO:0000256" key="1">
    <source>
        <dbReference type="SAM" id="Phobius"/>
    </source>
</evidence>
<keyword evidence="1" id="KW-1133">Transmembrane helix</keyword>
<evidence type="ECO:0000313" key="4">
    <source>
        <dbReference type="Proteomes" id="UP000580839"/>
    </source>
</evidence>
<reference evidence="3 4" key="1">
    <citation type="submission" date="2020-04" db="EMBL/GenBank/DDBJ databases">
        <title>Metagenomic profiling of ammonia- and methane-oxidizing microorganisms in a Dutch drinking water treatment plant.</title>
        <authorList>
            <person name="Poghosyan L."/>
            <person name="Leucker S."/>
        </authorList>
    </citation>
    <scope>NUCLEOTIDE SEQUENCE [LARGE SCALE GENOMIC DNA]</scope>
    <source>
        <strain evidence="3">S-RSF-IL-03</strain>
    </source>
</reference>
<feature type="transmembrane region" description="Helical" evidence="1">
    <location>
        <begin position="37"/>
        <end position="63"/>
    </location>
</feature>
<keyword evidence="1" id="KW-0812">Transmembrane</keyword>
<feature type="transmembrane region" description="Helical" evidence="1">
    <location>
        <begin position="146"/>
        <end position="164"/>
    </location>
</feature>
<sequence>MSADSLVVLCLLLFLDGATFAFFTTPLLLHYGRLQEPWQLAVLGGAASALGSMVQLALLRFGLHSDRPWMKRFLPARERVTEALARFPSASFVAILVARATPLPDAPLKIVAAVAGYPLALYGLAIYLGALPYYFVLALVGRKFEIPTWILVAAGVAIVLGALIDRLRRSRPSPGASR</sequence>
<dbReference type="AlphaFoldDB" id="A0A849SEI2"/>
<dbReference type="InterPro" id="IPR032816">
    <property type="entry name" value="VTT_dom"/>
</dbReference>
<feature type="domain" description="VTT" evidence="2">
    <location>
        <begin position="25"/>
        <end position="142"/>
    </location>
</feature>
<proteinExistence type="predicted"/>